<proteinExistence type="predicted"/>
<gene>
    <name evidence="1" type="ORF">RaK2_00193</name>
</gene>
<sequence length="184" mass="21840">MGLDIYKCKISSTKQEHGFITCSQEEIDSNKSIKELFQKYKNYINIGTEEYIDIEQSLIKFNLSDEWFLSGYEFNEDEDSYYAVFDCTLPLFDSVKVLYNELITKDEKVYTLYYTEIGYQRRDYKPGIYADLWGCDHEEHDGYYSLNVVTDNSVLELVKMYANENSPLSQWVLNDNDEFIIFDY</sequence>
<reference evidence="1 2" key="1">
    <citation type="journal article" date="2012" name="J. Virol.">
        <title>Genome of Klebsiella sp.-Infecting Bacteriophage vB_KleM_RaK2.</title>
        <authorList>
            <person name="Simoliunas E."/>
            <person name="Kaliniene L."/>
            <person name="Truncaite L."/>
            <person name="Klausa V."/>
            <person name="Zajanckauskaite A."/>
            <person name="Meskys R."/>
        </authorList>
    </citation>
    <scope>NUCLEOTIDE SEQUENCE [LARGE SCALE GENOMIC DNA]</scope>
</reference>
<accession>H6X400</accession>
<dbReference type="RefSeq" id="YP_007007348.1">
    <property type="nucleotide sequence ID" value="NC_019526.1"/>
</dbReference>
<name>H6X400_9CAUD</name>
<evidence type="ECO:0000313" key="2">
    <source>
        <dbReference type="Proteomes" id="UP000007524"/>
    </source>
</evidence>
<dbReference type="KEGG" id="vg:14012781"/>
<keyword evidence="2" id="KW-1185">Reference proteome</keyword>
<dbReference type="GeneID" id="14012781"/>
<organism evidence="1 2">
    <name type="scientific">Klebsiella phage vB_KleM_RaK2</name>
    <dbReference type="NCBI Taxonomy" id="1147094"/>
    <lineage>
        <taxon>Viruses</taxon>
        <taxon>Duplodnaviria</taxon>
        <taxon>Heunggongvirae</taxon>
        <taxon>Uroviricota</taxon>
        <taxon>Caudoviricetes</taxon>
        <taxon>Alcyoneusvirus</taxon>
        <taxon>Alcyoneusvirus RaK2</taxon>
    </lineage>
</organism>
<dbReference type="Proteomes" id="UP000007524">
    <property type="component" value="Segment"/>
</dbReference>
<protein>
    <submittedName>
        <fullName evidence="1">Uncharacterized protein</fullName>
    </submittedName>
</protein>
<dbReference type="EMBL" id="JQ513383">
    <property type="protein sequence ID" value="AFA44466.1"/>
    <property type="molecule type" value="Genomic_DNA"/>
</dbReference>
<evidence type="ECO:0000313" key="1">
    <source>
        <dbReference type="EMBL" id="AFA44466.1"/>
    </source>
</evidence>